<name>A0ABU6NE89_9BACI</name>
<proteinExistence type="predicted"/>
<feature type="transmembrane region" description="Helical" evidence="1">
    <location>
        <begin position="36"/>
        <end position="56"/>
    </location>
</feature>
<dbReference type="RefSeq" id="WP_327969267.1">
    <property type="nucleotide sequence ID" value="NZ_JARMQG010000275.1"/>
</dbReference>
<keyword evidence="1" id="KW-0472">Membrane</keyword>
<feature type="transmembrane region" description="Helical" evidence="1">
    <location>
        <begin position="7"/>
        <end position="24"/>
    </location>
</feature>
<evidence type="ECO:0000313" key="2">
    <source>
        <dbReference type="EMBL" id="MED3564147.1"/>
    </source>
</evidence>
<organism evidence="2 3">
    <name type="scientific">Bacillus xiapuensis</name>
    <dbReference type="NCBI Taxonomy" id="2014075"/>
    <lineage>
        <taxon>Bacteria</taxon>
        <taxon>Bacillati</taxon>
        <taxon>Bacillota</taxon>
        <taxon>Bacilli</taxon>
        <taxon>Bacillales</taxon>
        <taxon>Bacillaceae</taxon>
        <taxon>Bacillus</taxon>
    </lineage>
</organism>
<protein>
    <submittedName>
        <fullName evidence="2">Uncharacterized protein</fullName>
    </submittedName>
</protein>
<accession>A0ABU6NE89</accession>
<sequence length="66" mass="7673">MIKSLKGQFILSILVAIGFIYNSFNYIEFTGDSEFYFPQLLLYIAMIFSVYNAGILTQEYIQSKKK</sequence>
<keyword evidence="3" id="KW-1185">Reference proteome</keyword>
<evidence type="ECO:0000256" key="1">
    <source>
        <dbReference type="SAM" id="Phobius"/>
    </source>
</evidence>
<keyword evidence="1" id="KW-1133">Transmembrane helix</keyword>
<evidence type="ECO:0000313" key="3">
    <source>
        <dbReference type="Proteomes" id="UP001330749"/>
    </source>
</evidence>
<dbReference type="EMBL" id="JARMQG010000275">
    <property type="protein sequence ID" value="MED3564147.1"/>
    <property type="molecule type" value="Genomic_DNA"/>
</dbReference>
<reference evidence="2 3" key="1">
    <citation type="submission" date="2023-03" db="EMBL/GenBank/DDBJ databases">
        <title>Bacillus Genome Sequencing.</title>
        <authorList>
            <person name="Dunlap C."/>
        </authorList>
    </citation>
    <scope>NUCLEOTIDE SEQUENCE [LARGE SCALE GENOMIC DNA]</scope>
    <source>
        <strain evidence="2 3">B-14544</strain>
    </source>
</reference>
<keyword evidence="1" id="KW-0812">Transmembrane</keyword>
<dbReference type="Proteomes" id="UP001330749">
    <property type="component" value="Unassembled WGS sequence"/>
</dbReference>
<gene>
    <name evidence="2" type="ORF">P4447_17135</name>
</gene>
<comment type="caution">
    <text evidence="2">The sequence shown here is derived from an EMBL/GenBank/DDBJ whole genome shotgun (WGS) entry which is preliminary data.</text>
</comment>